<dbReference type="GO" id="GO:0061630">
    <property type="term" value="F:ubiquitin protein ligase activity"/>
    <property type="evidence" value="ECO:0007669"/>
    <property type="project" value="UniProtKB-EC"/>
</dbReference>
<reference evidence="22 23" key="1">
    <citation type="journal article" date="2017" name="Nat. Commun.">
        <title>Genome assembly with in vitro proximity ligation data and whole-genome triplication in lettuce.</title>
        <authorList>
            <person name="Reyes-Chin-Wo S."/>
            <person name="Wang Z."/>
            <person name="Yang X."/>
            <person name="Kozik A."/>
            <person name="Arikit S."/>
            <person name="Song C."/>
            <person name="Xia L."/>
            <person name="Froenicke L."/>
            <person name="Lavelle D.O."/>
            <person name="Truco M.J."/>
            <person name="Xia R."/>
            <person name="Zhu S."/>
            <person name="Xu C."/>
            <person name="Xu H."/>
            <person name="Xu X."/>
            <person name="Cox K."/>
            <person name="Korf I."/>
            <person name="Meyers B.C."/>
            <person name="Michelmore R.W."/>
        </authorList>
    </citation>
    <scope>NUCLEOTIDE SEQUENCE [LARGE SCALE GENOMIC DNA]</scope>
    <source>
        <strain evidence="23">cv. Salinas</strain>
        <tissue evidence="22">Seedlings</tissue>
    </source>
</reference>
<dbReference type="PROSITE" id="PS50011">
    <property type="entry name" value="PROTEIN_KINASE_DOM"/>
    <property type="match status" value="1"/>
</dbReference>
<dbReference type="SUPFAM" id="SSF56112">
    <property type="entry name" value="Protein kinase-like (PK-like)"/>
    <property type="match status" value="1"/>
</dbReference>
<keyword evidence="4" id="KW-0723">Serine/threonine-protein kinase</keyword>
<evidence type="ECO:0000256" key="2">
    <source>
        <dbReference type="ARBA" id="ARBA00004167"/>
    </source>
</evidence>
<dbReference type="PANTHER" id="PTHR27003">
    <property type="entry name" value="OS07G0166700 PROTEIN"/>
    <property type="match status" value="1"/>
</dbReference>
<comment type="catalytic activity">
    <reaction evidence="17">
        <text>L-threonyl-[protein] + ATP = O-phospho-L-threonyl-[protein] + ADP + H(+)</text>
        <dbReference type="Rhea" id="RHEA:46608"/>
        <dbReference type="Rhea" id="RHEA-COMP:11060"/>
        <dbReference type="Rhea" id="RHEA-COMP:11605"/>
        <dbReference type="ChEBI" id="CHEBI:15378"/>
        <dbReference type="ChEBI" id="CHEBI:30013"/>
        <dbReference type="ChEBI" id="CHEBI:30616"/>
        <dbReference type="ChEBI" id="CHEBI:61977"/>
        <dbReference type="ChEBI" id="CHEBI:456216"/>
        <dbReference type="EC" id="2.7.11.1"/>
    </reaction>
</comment>
<dbReference type="PROSITE" id="PS50089">
    <property type="entry name" value="ZF_RING_2"/>
    <property type="match status" value="1"/>
</dbReference>
<proteinExistence type="inferred from homology"/>
<evidence type="ECO:0000256" key="3">
    <source>
        <dbReference type="ARBA" id="ARBA00004906"/>
    </source>
</evidence>
<evidence type="ECO:0000256" key="9">
    <source>
        <dbReference type="ARBA" id="ARBA00022771"/>
    </source>
</evidence>
<evidence type="ECO:0000259" key="21">
    <source>
        <dbReference type="PROSITE" id="PS50089"/>
    </source>
</evidence>
<evidence type="ECO:0008006" key="24">
    <source>
        <dbReference type="Google" id="ProtNLM"/>
    </source>
</evidence>
<dbReference type="EMBL" id="NBSK02000004">
    <property type="protein sequence ID" value="KAJ0209173.1"/>
    <property type="molecule type" value="Genomic_DNA"/>
</dbReference>
<dbReference type="SMART" id="SM00220">
    <property type="entry name" value="S_TKc"/>
    <property type="match status" value="1"/>
</dbReference>
<dbReference type="FunFam" id="3.30.40.10:FF:000187">
    <property type="entry name" value="E3 ubiquitin-protein ligase ATL6"/>
    <property type="match status" value="1"/>
</dbReference>
<feature type="domain" description="RING-type" evidence="21">
    <location>
        <begin position="365"/>
        <end position="407"/>
    </location>
</feature>
<sequence>MSSFMGEYQHLKIPLERIQQATNNFGDTHFLAEGGFGKVYRGELIQSNGPTMAAVKRLTPSNHGDADFWREIMLLSEYKHDNIISLLGFCYQRKERILVYEYAPKKSLDNHLRDPKFTWVQRLKICLGAARGLEYLHNPREGQQRVLHRDIKSANILLDENWNAKIADFGFSKYGPANQKHSMLITEPKGTLGYCDPVFLETTFYVKESDVYSFGVVLFEVLCSRLCVDYSYDDMRRSLPAFVKNSSKEKIRDTIIDVNLLQQIEENSFDTFVTLALKCLEREQKKRPSMELIVKKIETALQYQEQRNVVFANNVNLASSSSTPVKENPNLLPQKKQAGRNVERFPTFAYSAVKELKIGKGALKCVVCLNVFKDEETLRLISKCDHVFHAECIDAWLENHLLCPICRTDLAPKPGR</sequence>
<evidence type="ECO:0000313" key="23">
    <source>
        <dbReference type="Proteomes" id="UP000235145"/>
    </source>
</evidence>
<dbReference type="Pfam" id="PF13639">
    <property type="entry name" value="zf-RING_2"/>
    <property type="match status" value="1"/>
</dbReference>
<comment type="catalytic activity">
    <reaction evidence="1">
        <text>S-ubiquitinyl-[E2 ubiquitin-conjugating enzyme]-L-cysteine + [acceptor protein]-L-lysine = [E2 ubiquitin-conjugating enzyme]-L-cysteine + N(6)-ubiquitinyl-[acceptor protein]-L-lysine.</text>
        <dbReference type="EC" id="2.3.2.27"/>
    </reaction>
</comment>
<evidence type="ECO:0000256" key="12">
    <source>
        <dbReference type="ARBA" id="ARBA00022833"/>
    </source>
</evidence>
<dbReference type="PANTHER" id="PTHR27003:SF359">
    <property type="entry name" value="SERINE_THREONINE-PROTEIN KINASE UNC-51-RELATED"/>
    <property type="match status" value="1"/>
</dbReference>
<dbReference type="Gene3D" id="3.30.40.10">
    <property type="entry name" value="Zinc/RING finger domain, C3HC4 (zinc finger)"/>
    <property type="match status" value="1"/>
</dbReference>
<dbReference type="PROSITE" id="PS00108">
    <property type="entry name" value="PROTEIN_KINASE_ST"/>
    <property type="match status" value="1"/>
</dbReference>
<comment type="catalytic activity">
    <reaction evidence="18">
        <text>L-seryl-[protein] + ATP = O-phospho-L-seryl-[protein] + ADP + H(+)</text>
        <dbReference type="Rhea" id="RHEA:17989"/>
        <dbReference type="Rhea" id="RHEA-COMP:9863"/>
        <dbReference type="Rhea" id="RHEA-COMP:11604"/>
        <dbReference type="ChEBI" id="CHEBI:15378"/>
        <dbReference type="ChEBI" id="CHEBI:29999"/>
        <dbReference type="ChEBI" id="CHEBI:30616"/>
        <dbReference type="ChEBI" id="CHEBI:83421"/>
        <dbReference type="ChEBI" id="CHEBI:456216"/>
        <dbReference type="EC" id="2.7.11.1"/>
    </reaction>
</comment>
<evidence type="ECO:0000256" key="15">
    <source>
        <dbReference type="ARBA" id="ARBA00023136"/>
    </source>
</evidence>
<evidence type="ECO:0000256" key="18">
    <source>
        <dbReference type="ARBA" id="ARBA00048679"/>
    </source>
</evidence>
<evidence type="ECO:0000256" key="8">
    <source>
        <dbReference type="ARBA" id="ARBA00022741"/>
    </source>
</evidence>
<dbReference type="GO" id="GO:0005524">
    <property type="term" value="F:ATP binding"/>
    <property type="evidence" value="ECO:0007669"/>
    <property type="project" value="UniProtKB-KW"/>
</dbReference>
<evidence type="ECO:0000256" key="11">
    <source>
        <dbReference type="ARBA" id="ARBA00022786"/>
    </source>
</evidence>
<dbReference type="InterPro" id="IPR045272">
    <property type="entry name" value="ANXUR1/2-like"/>
</dbReference>
<dbReference type="FunFam" id="3.30.200.20:FF:000039">
    <property type="entry name" value="receptor-like protein kinase FERONIA"/>
    <property type="match status" value="1"/>
</dbReference>
<comment type="similarity">
    <text evidence="16">Belongs to the RING-type zinc finger family. ATL subfamily.</text>
</comment>
<dbReference type="InterPro" id="IPR001245">
    <property type="entry name" value="Ser-Thr/Tyr_kinase_cat_dom"/>
</dbReference>
<dbReference type="OrthoDB" id="8062037at2759"/>
<keyword evidence="14" id="KW-1133">Transmembrane helix</keyword>
<dbReference type="InterPro" id="IPR013083">
    <property type="entry name" value="Znf_RING/FYVE/PHD"/>
</dbReference>
<evidence type="ECO:0000313" key="22">
    <source>
        <dbReference type="EMBL" id="KAJ0209173.1"/>
    </source>
</evidence>
<keyword evidence="13" id="KW-0067">ATP-binding</keyword>
<keyword evidence="10" id="KW-0418">Kinase</keyword>
<evidence type="ECO:0000256" key="1">
    <source>
        <dbReference type="ARBA" id="ARBA00000900"/>
    </source>
</evidence>
<comment type="pathway">
    <text evidence="3">Protein modification; protein ubiquitination.</text>
</comment>
<protein>
    <recommendedName>
        <fullName evidence="24">Protein kinase domain-containing protein</fullName>
    </recommendedName>
</protein>
<dbReference type="InterPro" id="IPR011009">
    <property type="entry name" value="Kinase-like_dom_sf"/>
</dbReference>
<comment type="caution">
    <text evidence="22">The sequence shown here is derived from an EMBL/GenBank/DDBJ whole genome shotgun (WGS) entry which is preliminary data.</text>
</comment>
<dbReference type="AlphaFoldDB" id="A0A9R1VND7"/>
<feature type="domain" description="Protein kinase" evidence="20">
    <location>
        <begin position="25"/>
        <end position="301"/>
    </location>
</feature>
<dbReference type="GO" id="GO:0008270">
    <property type="term" value="F:zinc ion binding"/>
    <property type="evidence" value="ECO:0007669"/>
    <property type="project" value="UniProtKB-KW"/>
</dbReference>
<dbReference type="GO" id="GO:0004674">
    <property type="term" value="F:protein serine/threonine kinase activity"/>
    <property type="evidence" value="ECO:0007669"/>
    <property type="project" value="UniProtKB-KW"/>
</dbReference>
<keyword evidence="11" id="KW-0833">Ubl conjugation pathway</keyword>
<organism evidence="22 23">
    <name type="scientific">Lactuca sativa</name>
    <name type="common">Garden lettuce</name>
    <dbReference type="NCBI Taxonomy" id="4236"/>
    <lineage>
        <taxon>Eukaryota</taxon>
        <taxon>Viridiplantae</taxon>
        <taxon>Streptophyta</taxon>
        <taxon>Embryophyta</taxon>
        <taxon>Tracheophyta</taxon>
        <taxon>Spermatophyta</taxon>
        <taxon>Magnoliopsida</taxon>
        <taxon>eudicotyledons</taxon>
        <taxon>Gunneridae</taxon>
        <taxon>Pentapetalae</taxon>
        <taxon>asterids</taxon>
        <taxon>campanulids</taxon>
        <taxon>Asterales</taxon>
        <taxon>Asteraceae</taxon>
        <taxon>Cichorioideae</taxon>
        <taxon>Cichorieae</taxon>
        <taxon>Lactucinae</taxon>
        <taxon>Lactuca</taxon>
    </lineage>
</organism>
<dbReference type="SMART" id="SM00184">
    <property type="entry name" value="RING"/>
    <property type="match status" value="1"/>
</dbReference>
<keyword evidence="12" id="KW-0862">Zinc</keyword>
<dbReference type="GO" id="GO:0004714">
    <property type="term" value="F:transmembrane receptor protein tyrosine kinase activity"/>
    <property type="evidence" value="ECO:0007669"/>
    <property type="project" value="InterPro"/>
</dbReference>
<evidence type="ECO:0000256" key="17">
    <source>
        <dbReference type="ARBA" id="ARBA00047899"/>
    </source>
</evidence>
<evidence type="ECO:0000256" key="14">
    <source>
        <dbReference type="ARBA" id="ARBA00022989"/>
    </source>
</evidence>
<dbReference type="SUPFAM" id="SSF57850">
    <property type="entry name" value="RING/U-box"/>
    <property type="match status" value="1"/>
</dbReference>
<evidence type="ECO:0000256" key="6">
    <source>
        <dbReference type="ARBA" id="ARBA00022692"/>
    </source>
</evidence>
<dbReference type="InterPro" id="IPR008271">
    <property type="entry name" value="Ser/Thr_kinase_AS"/>
</dbReference>
<evidence type="ECO:0000256" key="13">
    <source>
        <dbReference type="ARBA" id="ARBA00022840"/>
    </source>
</evidence>
<dbReference type="InterPro" id="IPR001841">
    <property type="entry name" value="Znf_RING"/>
</dbReference>
<dbReference type="Gene3D" id="1.10.510.10">
    <property type="entry name" value="Transferase(Phosphotransferase) domain 1"/>
    <property type="match status" value="1"/>
</dbReference>
<accession>A0A9R1VND7</accession>
<keyword evidence="23" id="KW-1185">Reference proteome</keyword>
<evidence type="ECO:0000256" key="10">
    <source>
        <dbReference type="ARBA" id="ARBA00022777"/>
    </source>
</evidence>
<evidence type="ECO:0000256" key="5">
    <source>
        <dbReference type="ARBA" id="ARBA00022679"/>
    </source>
</evidence>
<evidence type="ECO:0000256" key="7">
    <source>
        <dbReference type="ARBA" id="ARBA00022723"/>
    </source>
</evidence>
<evidence type="ECO:0000256" key="16">
    <source>
        <dbReference type="ARBA" id="ARBA00024209"/>
    </source>
</evidence>
<keyword evidence="7" id="KW-0479">Metal-binding</keyword>
<evidence type="ECO:0000259" key="20">
    <source>
        <dbReference type="PROSITE" id="PS50011"/>
    </source>
</evidence>
<keyword evidence="8" id="KW-0547">Nucleotide-binding</keyword>
<dbReference type="Gene3D" id="3.30.200.20">
    <property type="entry name" value="Phosphorylase Kinase, domain 1"/>
    <property type="match status" value="1"/>
</dbReference>
<keyword evidence="6" id="KW-0812">Transmembrane</keyword>
<comment type="subcellular location">
    <subcellularLocation>
        <location evidence="2">Membrane</location>
        <topology evidence="2">Single-pass membrane protein</topology>
    </subcellularLocation>
</comment>
<gene>
    <name evidence="22" type="ORF">LSAT_V11C400211000</name>
</gene>
<dbReference type="GO" id="GO:0005886">
    <property type="term" value="C:plasma membrane"/>
    <property type="evidence" value="ECO:0000318"/>
    <property type="project" value="GO_Central"/>
</dbReference>
<dbReference type="InterPro" id="IPR000719">
    <property type="entry name" value="Prot_kinase_dom"/>
</dbReference>
<keyword evidence="5" id="KW-0808">Transferase</keyword>
<evidence type="ECO:0000256" key="19">
    <source>
        <dbReference type="PROSITE-ProRule" id="PRU00175"/>
    </source>
</evidence>
<keyword evidence="9 19" id="KW-0863">Zinc-finger</keyword>
<dbReference type="Pfam" id="PF07714">
    <property type="entry name" value="PK_Tyr_Ser-Thr"/>
    <property type="match status" value="1"/>
</dbReference>
<keyword evidence="15" id="KW-0472">Membrane</keyword>
<name>A0A9R1VND7_LACSA</name>
<evidence type="ECO:0000256" key="4">
    <source>
        <dbReference type="ARBA" id="ARBA00022527"/>
    </source>
</evidence>
<dbReference type="GO" id="GO:0004672">
    <property type="term" value="F:protein kinase activity"/>
    <property type="evidence" value="ECO:0000318"/>
    <property type="project" value="GO_Central"/>
</dbReference>
<dbReference type="Proteomes" id="UP000235145">
    <property type="component" value="Unassembled WGS sequence"/>
</dbReference>
<dbReference type="FunFam" id="1.10.510.10:FF:001023">
    <property type="entry name" value="Os07g0541700 protein"/>
    <property type="match status" value="1"/>
</dbReference>